<dbReference type="EMBL" id="CP031034">
    <property type="protein sequence ID" value="QDZ18359.1"/>
    <property type="molecule type" value="Genomic_DNA"/>
</dbReference>
<dbReference type="Gene3D" id="3.10.110.10">
    <property type="entry name" value="Ubiquitin Conjugating Enzyme"/>
    <property type="match status" value="1"/>
</dbReference>
<dbReference type="Proteomes" id="UP000316726">
    <property type="component" value="Chromosome 1"/>
</dbReference>
<proteinExistence type="predicted"/>
<dbReference type="InterPro" id="IPR016135">
    <property type="entry name" value="UBQ-conjugating_enzyme/RWD"/>
</dbReference>
<name>A0A5B8MD25_9CHLO</name>
<dbReference type="PANTHER" id="PTHR15628">
    <property type="entry name" value="RWD DOMAIN-CONTAINING PROTEIN 3"/>
    <property type="match status" value="1"/>
</dbReference>
<dbReference type="OrthoDB" id="498790at2759"/>
<dbReference type="PANTHER" id="PTHR15628:SF1">
    <property type="entry name" value="RWD DOMAIN-CONTAINING PROTEIN 3"/>
    <property type="match status" value="1"/>
</dbReference>
<keyword evidence="2" id="KW-0963">Cytoplasm</keyword>
<gene>
    <name evidence="3" type="ORF">A3770_01p08770</name>
</gene>
<keyword evidence="4" id="KW-1185">Reference proteome</keyword>
<dbReference type="InterPro" id="IPR038840">
    <property type="entry name" value="RWDD3"/>
</dbReference>
<evidence type="ECO:0000256" key="2">
    <source>
        <dbReference type="ARBA" id="ARBA00022490"/>
    </source>
</evidence>
<evidence type="ECO:0000313" key="4">
    <source>
        <dbReference type="Proteomes" id="UP000316726"/>
    </source>
</evidence>
<comment type="subcellular location">
    <subcellularLocation>
        <location evidence="1">Cytoplasm</location>
    </subcellularLocation>
</comment>
<evidence type="ECO:0000313" key="3">
    <source>
        <dbReference type="EMBL" id="QDZ18359.1"/>
    </source>
</evidence>
<organism evidence="3 4">
    <name type="scientific">Chloropicon primus</name>
    <dbReference type="NCBI Taxonomy" id="1764295"/>
    <lineage>
        <taxon>Eukaryota</taxon>
        <taxon>Viridiplantae</taxon>
        <taxon>Chlorophyta</taxon>
        <taxon>Chloropicophyceae</taxon>
        <taxon>Chloropicales</taxon>
        <taxon>Chloropicaceae</taxon>
        <taxon>Chloropicon</taxon>
    </lineage>
</organism>
<sequence length="300" mass="33418">MTQECEERQAEEIEALKGVYGLEDGDGIAWTKEEVLVVTLRLVEDEEDSDVVGITFHVPSLYPLKLGAEVLNVNAPSKAAEAMAAGNEVLSEGAASEEVPGVESLWSACEAVLEVVRAGLEELARERWDLEARERERAKRAEEARGFGAGDEPHNCVIYVDHMNESGKYMKLLRKWSLDLGLGTRLFYRSGGKKRPKGVENIFICLSGTPGAISMFGNRLRTEYVDVDYQGNKCKERMSKVLANRRPGDVKEGEGKVPFFAGFEALEYKTEEEMEEMLQTLNLLHCGDGSERFFASEQSH</sequence>
<evidence type="ECO:0008006" key="5">
    <source>
        <dbReference type="Google" id="ProtNLM"/>
    </source>
</evidence>
<dbReference type="AlphaFoldDB" id="A0A5B8MD25"/>
<reference evidence="3 4" key="1">
    <citation type="submission" date="2018-07" db="EMBL/GenBank/DDBJ databases">
        <title>The complete nuclear genome of the prasinophyte Chloropicon primus (CCMP1205).</title>
        <authorList>
            <person name="Pombert J.-F."/>
            <person name="Otis C."/>
            <person name="Turmel M."/>
            <person name="Lemieux C."/>
        </authorList>
    </citation>
    <scope>NUCLEOTIDE SEQUENCE [LARGE SCALE GENOMIC DNA]</scope>
    <source>
        <strain evidence="3 4">CCMP1205</strain>
    </source>
</reference>
<evidence type="ECO:0000256" key="1">
    <source>
        <dbReference type="ARBA" id="ARBA00004496"/>
    </source>
</evidence>
<dbReference type="GO" id="GO:1902073">
    <property type="term" value="P:positive regulation of hypoxia-inducible factor-1alpha signaling pathway"/>
    <property type="evidence" value="ECO:0007669"/>
    <property type="project" value="InterPro"/>
</dbReference>
<protein>
    <recommendedName>
        <fullName evidence="5">RWD domain-containing protein</fullName>
    </recommendedName>
</protein>
<dbReference type="STRING" id="1764295.A0A5B8MD25"/>
<dbReference type="GO" id="GO:0033235">
    <property type="term" value="P:positive regulation of protein sumoylation"/>
    <property type="evidence" value="ECO:0007669"/>
    <property type="project" value="InterPro"/>
</dbReference>
<accession>A0A5B8MD25</accession>
<dbReference type="GO" id="GO:0005737">
    <property type="term" value="C:cytoplasm"/>
    <property type="evidence" value="ECO:0007669"/>
    <property type="project" value="UniProtKB-SubCell"/>
</dbReference>